<comment type="caution">
    <text evidence="1">The sequence shown here is derived from an EMBL/GenBank/DDBJ whole genome shotgun (WGS) entry which is preliminary data.</text>
</comment>
<evidence type="ECO:0000313" key="1">
    <source>
        <dbReference type="EMBL" id="KKM79799.1"/>
    </source>
</evidence>
<reference evidence="1" key="1">
    <citation type="journal article" date="2015" name="Nature">
        <title>Complex archaea that bridge the gap between prokaryotes and eukaryotes.</title>
        <authorList>
            <person name="Spang A."/>
            <person name="Saw J.H."/>
            <person name="Jorgensen S.L."/>
            <person name="Zaremba-Niedzwiedzka K."/>
            <person name="Martijn J."/>
            <person name="Lind A.E."/>
            <person name="van Eijk R."/>
            <person name="Schleper C."/>
            <person name="Guy L."/>
            <person name="Ettema T.J."/>
        </authorList>
    </citation>
    <scope>NUCLEOTIDE SEQUENCE</scope>
</reference>
<protein>
    <submittedName>
        <fullName evidence="1">Uncharacterized protein</fullName>
    </submittedName>
</protein>
<dbReference type="EMBL" id="LAZR01008284">
    <property type="protein sequence ID" value="KKM79799.1"/>
    <property type="molecule type" value="Genomic_DNA"/>
</dbReference>
<name>A0A0F9KCA3_9ZZZZ</name>
<dbReference type="AlphaFoldDB" id="A0A0F9KCA3"/>
<accession>A0A0F9KCA3</accession>
<organism evidence="1">
    <name type="scientific">marine sediment metagenome</name>
    <dbReference type="NCBI Taxonomy" id="412755"/>
    <lineage>
        <taxon>unclassified sequences</taxon>
        <taxon>metagenomes</taxon>
        <taxon>ecological metagenomes</taxon>
    </lineage>
</organism>
<gene>
    <name evidence="1" type="ORF">LCGC14_1346200</name>
</gene>
<sequence>MNIEFTDRYQTLGIPYPDPETVCRGQCEGTGMVPIHANEGEELYRMLWREKHAEGCTTRGILAGLLRAKSTTPTGTLKYVWWLLRRLVTPWSRCDDGWHFVWCPDCGGSGKIE</sequence>
<proteinExistence type="predicted"/>